<keyword evidence="5 10" id="KW-0732">Signal</keyword>
<reference evidence="11 12" key="1">
    <citation type="submission" date="2023-11" db="EMBL/GenBank/DDBJ databases">
        <title>Dfirmibasis_genome.</title>
        <authorList>
            <person name="Edelbroek B."/>
            <person name="Kjellin J."/>
            <person name="Jerlstrom-Hultqvist J."/>
            <person name="Soderbom F."/>
        </authorList>
    </citation>
    <scope>NUCLEOTIDE SEQUENCE [LARGE SCALE GENOMIC DNA]</scope>
    <source>
        <strain evidence="11 12">TNS-C-14</strain>
    </source>
</reference>
<proteinExistence type="inferred from homology"/>
<dbReference type="SUPFAM" id="SSF52317">
    <property type="entry name" value="Class I glutamine amidotransferase-like"/>
    <property type="match status" value="1"/>
</dbReference>
<dbReference type="PANTHER" id="PTHR11315">
    <property type="entry name" value="PROTEASE FAMILY C26 GAMMA-GLUTAMYL HYDROLASE"/>
    <property type="match status" value="1"/>
</dbReference>
<sequence>MIKQFSLLFYIYLFINFDLINAINNTPIIGILTQPIPSSFSVKYGDNYLMASYVKYIESAGARVIPIIYNQDNESLKNIFKQINGILLPGGDVDFEKETLYVKTLGMIWDYVLEVNKNGDYFPLWGTCLGLEEIVSLQAETFDVLTDFNAENYSIPLNFTNNAFESKILKDCPSNIIQSLSFDPITMNNHHFGLSPNTFSSYPSLYQFFDVLAFNNDKSGNEFISLMESKEFPIYAIIWHPEKSQYSWYYEDATDHSFNAVLASQYMANFFVNETRKSNHKFNDNEFLFKSLIYNYNPIYTFKDVHVEQIYFFNTSNRDLNNGLNINQLISKKLFVIIFIFIIIFFK</sequence>
<evidence type="ECO:0000256" key="8">
    <source>
        <dbReference type="PROSITE-ProRule" id="PRU00607"/>
    </source>
</evidence>
<feature type="active site" description="Nucleophile" evidence="7 8">
    <location>
        <position position="128"/>
    </location>
</feature>
<dbReference type="InterPro" id="IPR029062">
    <property type="entry name" value="Class_I_gatase-like"/>
</dbReference>
<organism evidence="11 12">
    <name type="scientific">Dictyostelium firmibasis</name>
    <dbReference type="NCBI Taxonomy" id="79012"/>
    <lineage>
        <taxon>Eukaryota</taxon>
        <taxon>Amoebozoa</taxon>
        <taxon>Evosea</taxon>
        <taxon>Eumycetozoa</taxon>
        <taxon>Dictyostelia</taxon>
        <taxon>Dictyosteliales</taxon>
        <taxon>Dictyosteliaceae</taxon>
        <taxon>Dictyostelium</taxon>
    </lineage>
</organism>
<evidence type="ECO:0000256" key="2">
    <source>
        <dbReference type="ARBA" id="ARBA00011083"/>
    </source>
</evidence>
<evidence type="ECO:0000256" key="6">
    <source>
        <dbReference type="ARBA" id="ARBA00022801"/>
    </source>
</evidence>
<dbReference type="GO" id="GO:0005576">
    <property type="term" value="C:extracellular region"/>
    <property type="evidence" value="ECO:0007669"/>
    <property type="project" value="UniProtKB-SubCell"/>
</dbReference>
<comment type="caution">
    <text evidence="11">The sequence shown here is derived from an EMBL/GenBank/DDBJ whole genome shotgun (WGS) entry which is preliminary data.</text>
</comment>
<dbReference type="PROSITE" id="PS51273">
    <property type="entry name" value="GATASE_TYPE_1"/>
    <property type="match status" value="1"/>
</dbReference>
<protein>
    <recommendedName>
        <fullName evidence="3 8">folate gamma-glutamyl hydrolase</fullName>
        <ecNumber evidence="3 8">3.4.19.9</ecNumber>
    </recommendedName>
</protein>
<feature type="chain" id="PRO_5043048611" description="folate gamma-glutamyl hydrolase" evidence="10">
    <location>
        <begin position="23"/>
        <end position="347"/>
    </location>
</feature>
<dbReference type="AlphaFoldDB" id="A0AAN7U1D7"/>
<dbReference type="GO" id="GO:0034722">
    <property type="term" value="F:gamma-glutamyl-peptidase activity"/>
    <property type="evidence" value="ECO:0007669"/>
    <property type="project" value="UniProtKB-UniRule"/>
</dbReference>
<dbReference type="PANTHER" id="PTHR11315:SF0">
    <property type="entry name" value="FOLATE GAMMA-GLUTAMYL HYDROLASE"/>
    <property type="match status" value="1"/>
</dbReference>
<feature type="signal peptide" evidence="10">
    <location>
        <begin position="1"/>
        <end position="22"/>
    </location>
</feature>
<evidence type="ECO:0000313" key="12">
    <source>
        <dbReference type="Proteomes" id="UP001344447"/>
    </source>
</evidence>
<accession>A0AAN7U1D7</accession>
<keyword evidence="9" id="KW-0812">Transmembrane</keyword>
<dbReference type="Gene3D" id="3.40.50.880">
    <property type="match status" value="1"/>
</dbReference>
<dbReference type="InterPro" id="IPR011697">
    <property type="entry name" value="Peptidase_C26"/>
</dbReference>
<feature type="active site" evidence="8">
    <location>
        <position position="240"/>
    </location>
</feature>
<dbReference type="FunFam" id="3.40.50.880:FF:000024">
    <property type="entry name" value="Folate gamma-glutamyl hydrolase"/>
    <property type="match status" value="1"/>
</dbReference>
<keyword evidence="9" id="KW-0472">Membrane</keyword>
<comment type="catalytic activity">
    <reaction evidence="8">
        <text>(6S)-5,6,7,8-tetrahydrofolyl-(gamma-L-Glu)(n) + (n-1) H2O = (6S)-5,6,7,8-tetrahydrofolate + (n-1) L-glutamate</text>
        <dbReference type="Rhea" id="RHEA:56784"/>
        <dbReference type="Rhea" id="RHEA-COMP:14738"/>
        <dbReference type="ChEBI" id="CHEBI:15377"/>
        <dbReference type="ChEBI" id="CHEBI:29985"/>
        <dbReference type="ChEBI" id="CHEBI:57453"/>
        <dbReference type="ChEBI" id="CHEBI:141005"/>
        <dbReference type="EC" id="3.4.19.9"/>
    </reaction>
</comment>
<keyword evidence="9" id="KW-1133">Transmembrane helix</keyword>
<dbReference type="GO" id="GO:0005773">
    <property type="term" value="C:vacuole"/>
    <property type="evidence" value="ECO:0007669"/>
    <property type="project" value="TreeGrafter"/>
</dbReference>
<evidence type="ECO:0000256" key="10">
    <source>
        <dbReference type="SAM" id="SignalP"/>
    </source>
</evidence>
<comment type="similarity">
    <text evidence="2">Belongs to the peptidase C26 family.</text>
</comment>
<dbReference type="InterPro" id="IPR015527">
    <property type="entry name" value="Pept_C26_g-glut_hydrolase"/>
</dbReference>
<feature type="active site" description="Proton donor" evidence="7">
    <location>
        <position position="240"/>
    </location>
</feature>
<gene>
    <name evidence="11" type="ORF">RB653_008918</name>
</gene>
<dbReference type="EMBL" id="JAVFKY010000003">
    <property type="protein sequence ID" value="KAK5579238.1"/>
    <property type="molecule type" value="Genomic_DNA"/>
</dbReference>
<feature type="transmembrane region" description="Helical" evidence="9">
    <location>
        <begin position="329"/>
        <end position="346"/>
    </location>
</feature>
<dbReference type="EC" id="3.4.19.9" evidence="3 8"/>
<comment type="subcellular location">
    <subcellularLocation>
        <location evidence="1">Secreted</location>
        <location evidence="1">Extracellular space</location>
    </subcellularLocation>
</comment>
<evidence type="ECO:0000256" key="4">
    <source>
        <dbReference type="ARBA" id="ARBA00022525"/>
    </source>
</evidence>
<evidence type="ECO:0000256" key="1">
    <source>
        <dbReference type="ARBA" id="ARBA00004239"/>
    </source>
</evidence>
<evidence type="ECO:0000256" key="7">
    <source>
        <dbReference type="PIRSR" id="PIRSR615527-1"/>
    </source>
</evidence>
<evidence type="ECO:0000256" key="3">
    <source>
        <dbReference type="ARBA" id="ARBA00012886"/>
    </source>
</evidence>
<evidence type="ECO:0000313" key="11">
    <source>
        <dbReference type="EMBL" id="KAK5579238.1"/>
    </source>
</evidence>
<name>A0AAN7U1D7_9MYCE</name>
<dbReference type="GO" id="GO:0046900">
    <property type="term" value="P:tetrahydrofolylpolyglutamate metabolic process"/>
    <property type="evidence" value="ECO:0007669"/>
    <property type="project" value="TreeGrafter"/>
</dbReference>
<keyword evidence="4" id="KW-0964">Secreted</keyword>
<dbReference type="Pfam" id="PF07722">
    <property type="entry name" value="Peptidase_C26"/>
    <property type="match status" value="1"/>
</dbReference>
<dbReference type="Proteomes" id="UP001344447">
    <property type="component" value="Unassembled WGS sequence"/>
</dbReference>
<evidence type="ECO:0000256" key="9">
    <source>
        <dbReference type="SAM" id="Phobius"/>
    </source>
</evidence>
<evidence type="ECO:0000256" key="5">
    <source>
        <dbReference type="ARBA" id="ARBA00022729"/>
    </source>
</evidence>
<keyword evidence="6 8" id="KW-0378">Hydrolase</keyword>
<keyword evidence="12" id="KW-1185">Reference proteome</keyword>
<dbReference type="PROSITE" id="PS51275">
    <property type="entry name" value="PEPTIDASE_C26_GGH"/>
    <property type="match status" value="1"/>
</dbReference>